<keyword evidence="3 4" id="KW-0560">Oxidoreductase</keyword>
<evidence type="ECO:0000256" key="4">
    <source>
        <dbReference type="RuleBase" id="RU000499"/>
    </source>
</evidence>
<keyword evidence="7" id="KW-1185">Reference proteome</keyword>
<dbReference type="InterPro" id="IPR029759">
    <property type="entry name" value="GPX_AS"/>
</dbReference>
<dbReference type="InterPro" id="IPR036249">
    <property type="entry name" value="Thioredoxin-like_sf"/>
</dbReference>
<comment type="caution">
    <text evidence="6">The sequence shown here is derived from an EMBL/GenBank/DDBJ whole genome shotgun (WGS) entry which is preliminary data.</text>
</comment>
<dbReference type="SUPFAM" id="SSF52833">
    <property type="entry name" value="Thioredoxin-like"/>
    <property type="match status" value="1"/>
</dbReference>
<feature type="chain" id="PRO_5046275464" description="Glutathione peroxidase" evidence="5">
    <location>
        <begin position="28"/>
        <end position="189"/>
    </location>
</feature>
<dbReference type="PANTHER" id="PTHR11592">
    <property type="entry name" value="GLUTATHIONE PEROXIDASE"/>
    <property type="match status" value="1"/>
</dbReference>
<dbReference type="CDD" id="cd00340">
    <property type="entry name" value="GSH_Peroxidase"/>
    <property type="match status" value="1"/>
</dbReference>
<protein>
    <recommendedName>
        <fullName evidence="4">Glutathione peroxidase</fullName>
    </recommendedName>
</protein>
<evidence type="ECO:0000313" key="6">
    <source>
        <dbReference type="EMBL" id="MDY0883982.1"/>
    </source>
</evidence>
<comment type="similarity">
    <text evidence="1 4">Belongs to the glutathione peroxidase family.</text>
</comment>
<accession>A0ABU5ECF2</accession>
<organism evidence="6 7">
    <name type="scientific">Dongia soli</name>
    <dbReference type="NCBI Taxonomy" id="600628"/>
    <lineage>
        <taxon>Bacteria</taxon>
        <taxon>Pseudomonadati</taxon>
        <taxon>Pseudomonadota</taxon>
        <taxon>Alphaproteobacteria</taxon>
        <taxon>Rhodospirillales</taxon>
        <taxon>Dongiaceae</taxon>
        <taxon>Dongia</taxon>
    </lineage>
</organism>
<feature type="signal peptide" evidence="5">
    <location>
        <begin position="1"/>
        <end position="27"/>
    </location>
</feature>
<dbReference type="Proteomes" id="UP001279642">
    <property type="component" value="Unassembled WGS sequence"/>
</dbReference>
<evidence type="ECO:0000256" key="5">
    <source>
        <dbReference type="SAM" id="SignalP"/>
    </source>
</evidence>
<dbReference type="EMBL" id="JAXCLW010000003">
    <property type="protein sequence ID" value="MDY0883982.1"/>
    <property type="molecule type" value="Genomic_DNA"/>
</dbReference>
<evidence type="ECO:0000313" key="7">
    <source>
        <dbReference type="Proteomes" id="UP001279642"/>
    </source>
</evidence>
<dbReference type="PIRSF" id="PIRSF000303">
    <property type="entry name" value="Glutathion_perox"/>
    <property type="match status" value="1"/>
</dbReference>
<evidence type="ECO:0000256" key="1">
    <source>
        <dbReference type="ARBA" id="ARBA00006926"/>
    </source>
</evidence>
<dbReference type="GO" id="GO:0004601">
    <property type="term" value="F:peroxidase activity"/>
    <property type="evidence" value="ECO:0007669"/>
    <property type="project" value="UniProtKB-KW"/>
</dbReference>
<gene>
    <name evidence="6" type="ORF">SMD27_14110</name>
</gene>
<reference evidence="6 7" key="1">
    <citation type="journal article" date="2016" name="Antonie Van Leeuwenhoek">
        <title>Dongia soli sp. nov., isolated from soil from Dokdo, Korea.</title>
        <authorList>
            <person name="Kim D.U."/>
            <person name="Lee H."/>
            <person name="Kim H."/>
            <person name="Kim S.G."/>
            <person name="Ka J.O."/>
        </authorList>
    </citation>
    <scope>NUCLEOTIDE SEQUENCE [LARGE SCALE GENOMIC DNA]</scope>
    <source>
        <strain evidence="6 7">D78</strain>
    </source>
</reference>
<dbReference type="Gene3D" id="3.40.30.10">
    <property type="entry name" value="Glutaredoxin"/>
    <property type="match status" value="1"/>
</dbReference>
<keyword evidence="5" id="KW-0732">Signal</keyword>
<dbReference type="InterPro" id="IPR000889">
    <property type="entry name" value="Glutathione_peroxidase"/>
</dbReference>
<dbReference type="Pfam" id="PF00255">
    <property type="entry name" value="GSHPx"/>
    <property type="match status" value="1"/>
</dbReference>
<dbReference type="PROSITE" id="PS00460">
    <property type="entry name" value="GLUTATHIONE_PEROXID_1"/>
    <property type="match status" value="1"/>
</dbReference>
<name>A0ABU5ECF2_9PROT</name>
<dbReference type="PANTHER" id="PTHR11592:SF78">
    <property type="entry name" value="GLUTATHIONE PEROXIDASE"/>
    <property type="match status" value="1"/>
</dbReference>
<dbReference type="PRINTS" id="PR01011">
    <property type="entry name" value="GLUTPROXDASE"/>
</dbReference>
<evidence type="ECO:0000256" key="2">
    <source>
        <dbReference type="ARBA" id="ARBA00022559"/>
    </source>
</evidence>
<dbReference type="RefSeq" id="WP_320509043.1">
    <property type="nucleotide sequence ID" value="NZ_JAXCLW010000003.1"/>
</dbReference>
<evidence type="ECO:0000256" key="3">
    <source>
        <dbReference type="ARBA" id="ARBA00023002"/>
    </source>
</evidence>
<keyword evidence="2 4" id="KW-0575">Peroxidase</keyword>
<sequence length="189" mass="20725">MTIKHLLRSIPLVLGLVSTQPIPPAVAAMNSAFEFDFKALKGGDLPLKQYEGKAMLVVNVASKCGFTPQYAGLEKLWQQYRDKGLIVLGVPSNDFGGQEPGTSSEIQQFCERNYSVDFPMTEKVAVTGSEAHPLYKWLEAKLGDDGRPRWNFYKYLIAPDGHVVGGFSSKVTPDDPKLISAIDANLPAH</sequence>
<dbReference type="PROSITE" id="PS51355">
    <property type="entry name" value="GLUTATHIONE_PEROXID_3"/>
    <property type="match status" value="1"/>
</dbReference>
<proteinExistence type="inferred from homology"/>